<evidence type="ECO:0000313" key="2">
    <source>
        <dbReference type="EMBL" id="AXR08033.1"/>
    </source>
</evidence>
<dbReference type="GO" id="GO:0030151">
    <property type="term" value="F:molybdenum ion binding"/>
    <property type="evidence" value="ECO:0007669"/>
    <property type="project" value="InterPro"/>
</dbReference>
<name>A0A346NR76_9ALTE</name>
<dbReference type="RefSeq" id="WP_117318262.1">
    <property type="nucleotide sequence ID" value="NZ_CP031769.1"/>
</dbReference>
<organism evidence="2 3">
    <name type="scientific">Salinimonas sediminis</name>
    <dbReference type="NCBI Taxonomy" id="2303538"/>
    <lineage>
        <taxon>Bacteria</taxon>
        <taxon>Pseudomonadati</taxon>
        <taxon>Pseudomonadota</taxon>
        <taxon>Gammaproteobacteria</taxon>
        <taxon>Alteromonadales</taxon>
        <taxon>Alteromonadaceae</taxon>
        <taxon>Alteromonas/Salinimonas group</taxon>
        <taxon>Salinimonas</taxon>
    </lineage>
</organism>
<dbReference type="Gene3D" id="2.40.33.20">
    <property type="entry name" value="PK beta-barrel domain-like"/>
    <property type="match status" value="1"/>
</dbReference>
<dbReference type="AlphaFoldDB" id="A0A346NR76"/>
<dbReference type="Pfam" id="PF03473">
    <property type="entry name" value="MOSC"/>
    <property type="match status" value="1"/>
</dbReference>
<dbReference type="InterPro" id="IPR005302">
    <property type="entry name" value="MoCF_Sase_C"/>
</dbReference>
<dbReference type="KEGG" id="salm:D0Y50_17750"/>
<keyword evidence="3" id="KW-1185">Reference proteome</keyword>
<dbReference type="PANTHER" id="PTHR30212">
    <property type="entry name" value="PROTEIN YIIM"/>
    <property type="match status" value="1"/>
</dbReference>
<accession>A0A346NR76</accession>
<feature type="domain" description="MOSC" evidence="1">
    <location>
        <begin position="25"/>
        <end position="160"/>
    </location>
</feature>
<reference evidence="2 3" key="1">
    <citation type="submission" date="2018-08" db="EMBL/GenBank/DDBJ databases">
        <title>Salinimonas sediminis sp. nov., a piezophilic bacterium isolated from a deep-sea sediment sample from the New Britain Trench.</title>
        <authorList>
            <person name="Cao J."/>
        </authorList>
    </citation>
    <scope>NUCLEOTIDE SEQUENCE [LARGE SCALE GENOMIC DNA]</scope>
    <source>
        <strain evidence="2 3">N102</strain>
    </source>
</reference>
<evidence type="ECO:0000259" key="1">
    <source>
        <dbReference type="PROSITE" id="PS51340"/>
    </source>
</evidence>
<dbReference type="EMBL" id="CP031769">
    <property type="protein sequence ID" value="AXR08033.1"/>
    <property type="molecule type" value="Genomic_DNA"/>
</dbReference>
<dbReference type="PROSITE" id="PS51340">
    <property type="entry name" value="MOSC"/>
    <property type="match status" value="1"/>
</dbReference>
<dbReference type="GO" id="GO:0030170">
    <property type="term" value="F:pyridoxal phosphate binding"/>
    <property type="evidence" value="ECO:0007669"/>
    <property type="project" value="InterPro"/>
</dbReference>
<dbReference type="Proteomes" id="UP000262073">
    <property type="component" value="Chromosome"/>
</dbReference>
<dbReference type="InterPro" id="IPR011037">
    <property type="entry name" value="Pyrv_Knase-like_insert_dom_sf"/>
</dbReference>
<dbReference type="OrthoDB" id="9786134at2"/>
<dbReference type="PANTHER" id="PTHR30212:SF2">
    <property type="entry name" value="PROTEIN YIIM"/>
    <property type="match status" value="1"/>
</dbReference>
<proteinExistence type="predicted"/>
<dbReference type="InterPro" id="IPR052353">
    <property type="entry name" value="Benzoxazolinone_Detox_Enz"/>
</dbReference>
<dbReference type="GO" id="GO:0003824">
    <property type="term" value="F:catalytic activity"/>
    <property type="evidence" value="ECO:0007669"/>
    <property type="project" value="InterPro"/>
</dbReference>
<evidence type="ECO:0000313" key="3">
    <source>
        <dbReference type="Proteomes" id="UP000262073"/>
    </source>
</evidence>
<gene>
    <name evidence="2" type="ORF">D0Y50_17750</name>
</gene>
<dbReference type="SUPFAM" id="SSF50800">
    <property type="entry name" value="PK beta-barrel domain-like"/>
    <property type="match status" value="1"/>
</dbReference>
<sequence>MNIFALYAGQPAPLGPRGAPSAIVKSAVAQLTVSLDGTVEDQQVNKKLHGGPEKVLHQYSFEGYKQLSEAFEGIAFTPGSIGENLLVEGMHDQNVYIGDTYQMGEVVVQVSAPRAPCVKISQRYEHKNLDRFVGQQGITGWYYRVVRGGVINAGDTVSRLARVEHTVSVAELMQSVYNKAQAASAADFSTLAILDDEWREKCRRAAHKAGQD</sequence>
<protein>
    <submittedName>
        <fullName evidence="2">MOSC domain-containing protein</fullName>
    </submittedName>
</protein>